<dbReference type="Proteomes" id="UP001206925">
    <property type="component" value="Unassembled WGS sequence"/>
</dbReference>
<feature type="non-terminal residue" evidence="1">
    <location>
        <position position="68"/>
    </location>
</feature>
<accession>A0AAD5G2Q9</accession>
<dbReference type="AlphaFoldDB" id="A0AAD5G2Q9"/>
<comment type="caution">
    <text evidence="1">The sequence shown here is derived from an EMBL/GenBank/DDBJ whole genome shotgun (WGS) entry which is preliminary data.</text>
</comment>
<keyword evidence="2" id="KW-1185">Reference proteome</keyword>
<evidence type="ECO:0000313" key="1">
    <source>
        <dbReference type="EMBL" id="KAI7725533.1"/>
    </source>
</evidence>
<evidence type="ECO:0000313" key="2">
    <source>
        <dbReference type="Proteomes" id="UP001206925"/>
    </source>
</evidence>
<organism evidence="1 2">
    <name type="scientific">Ambrosia artemisiifolia</name>
    <name type="common">Common ragweed</name>
    <dbReference type="NCBI Taxonomy" id="4212"/>
    <lineage>
        <taxon>Eukaryota</taxon>
        <taxon>Viridiplantae</taxon>
        <taxon>Streptophyta</taxon>
        <taxon>Embryophyta</taxon>
        <taxon>Tracheophyta</taxon>
        <taxon>Spermatophyta</taxon>
        <taxon>Magnoliopsida</taxon>
        <taxon>eudicotyledons</taxon>
        <taxon>Gunneridae</taxon>
        <taxon>Pentapetalae</taxon>
        <taxon>asterids</taxon>
        <taxon>campanulids</taxon>
        <taxon>Asterales</taxon>
        <taxon>Asteraceae</taxon>
        <taxon>Asteroideae</taxon>
        <taxon>Heliantheae alliance</taxon>
        <taxon>Heliantheae</taxon>
        <taxon>Ambrosia</taxon>
    </lineage>
</organism>
<sequence length="68" mass="7544">CFINHRFSSSNPIQPGDSLISLAISGNIWKECGTGFFMHKNLKSVAPVGRPIRVQKNFLLARENSEAL</sequence>
<reference evidence="1" key="1">
    <citation type="submission" date="2022-06" db="EMBL/GenBank/DDBJ databases">
        <title>Uncovering the hologenomic basis of an extraordinary plant invasion.</title>
        <authorList>
            <person name="Bieker V.C."/>
            <person name="Martin M.D."/>
            <person name="Gilbert T."/>
            <person name="Hodgins K."/>
            <person name="Battlay P."/>
            <person name="Petersen B."/>
            <person name="Wilson J."/>
        </authorList>
    </citation>
    <scope>NUCLEOTIDE SEQUENCE</scope>
    <source>
        <strain evidence="1">AA19_3_7</strain>
        <tissue evidence="1">Leaf</tissue>
    </source>
</reference>
<gene>
    <name evidence="1" type="ORF">M8C21_023464</name>
</gene>
<name>A0AAD5G2Q9_AMBAR</name>
<proteinExistence type="predicted"/>
<protein>
    <submittedName>
        <fullName evidence="1">Uncharacterized protein</fullName>
    </submittedName>
</protein>
<dbReference type="EMBL" id="JAMZMK010011922">
    <property type="protein sequence ID" value="KAI7725533.1"/>
    <property type="molecule type" value="Genomic_DNA"/>
</dbReference>